<dbReference type="GO" id="GO:0016787">
    <property type="term" value="F:hydrolase activity"/>
    <property type="evidence" value="ECO:0007669"/>
    <property type="project" value="UniProtKB-KW"/>
</dbReference>
<dbReference type="EMBL" id="JANBVO010000045">
    <property type="protein sequence ID" value="KAJ9134117.1"/>
    <property type="molecule type" value="Genomic_DNA"/>
</dbReference>
<keyword evidence="2" id="KW-0378">Hydrolase</keyword>
<dbReference type="Gene3D" id="3.40.50.880">
    <property type="match status" value="1"/>
</dbReference>
<feature type="region of interest" description="Disordered" evidence="1">
    <location>
        <begin position="1"/>
        <end position="36"/>
    </location>
</feature>
<dbReference type="InterPro" id="IPR053161">
    <property type="entry name" value="Ulvan_degrading_GH"/>
</dbReference>
<accession>A0AA38RD19</accession>
<dbReference type="AlphaFoldDB" id="A0AA38RD19"/>
<evidence type="ECO:0000313" key="3">
    <source>
        <dbReference type="Proteomes" id="UP001174694"/>
    </source>
</evidence>
<comment type="caution">
    <text evidence="2">The sequence shown here is derived from an EMBL/GenBank/DDBJ whole genome shotgun (WGS) entry which is preliminary data.</text>
</comment>
<dbReference type="Proteomes" id="UP001174694">
    <property type="component" value="Unassembled WGS sequence"/>
</dbReference>
<protein>
    <submittedName>
        <fullName evidence="2">Glycoside hydrolase family 2</fullName>
    </submittedName>
</protein>
<evidence type="ECO:0000313" key="2">
    <source>
        <dbReference type="EMBL" id="KAJ9134117.1"/>
    </source>
</evidence>
<organism evidence="2 3">
    <name type="scientific">Pleurostoma richardsiae</name>
    <dbReference type="NCBI Taxonomy" id="41990"/>
    <lineage>
        <taxon>Eukaryota</taxon>
        <taxon>Fungi</taxon>
        <taxon>Dikarya</taxon>
        <taxon>Ascomycota</taxon>
        <taxon>Pezizomycotina</taxon>
        <taxon>Sordariomycetes</taxon>
        <taxon>Sordariomycetidae</taxon>
        <taxon>Calosphaeriales</taxon>
        <taxon>Pleurostomataceae</taxon>
        <taxon>Pleurostoma</taxon>
    </lineage>
</organism>
<gene>
    <name evidence="2" type="ORF">NKR23_g10292</name>
</gene>
<evidence type="ECO:0000256" key="1">
    <source>
        <dbReference type="SAM" id="MobiDB-lite"/>
    </source>
</evidence>
<dbReference type="CDD" id="cd03143">
    <property type="entry name" value="A4_beta-galactosidase_middle_domain"/>
    <property type="match status" value="1"/>
</dbReference>
<name>A0AA38RD19_9PEZI</name>
<dbReference type="PANTHER" id="PTHR36848">
    <property type="entry name" value="DNA-BINDING PROTEIN (PUTATIVE SECRETED PROTEIN)-RELATED"/>
    <property type="match status" value="1"/>
</dbReference>
<dbReference type="PANTHER" id="PTHR36848:SF2">
    <property type="entry name" value="SECRETED PROTEIN"/>
    <property type="match status" value="1"/>
</dbReference>
<dbReference type="Pfam" id="PF17132">
    <property type="entry name" value="Glyco_hydro_106"/>
    <property type="match status" value="1"/>
</dbReference>
<sequence>MATTRQSRPVGGQYNGGRSNPLLFPKSDDPFDPELFQSPTSEYRGCPLWAWNNNLRRNQLLRQIDHMADMGLGGFHIHSRTGLGTPYMGTEFMGHVRACAEHAAEKGMLACLYDEDRWPSGYGGGLVTKGHPEFRALHLLLTPRKYGEAGEIRPPQGANASAVRSEEGFLVARYDILFDPFSTKVINAKRLSSDEEEEPGRNIWYAYVETNPDSEWFNTGAYIDSLNEKAVSRFIETTHQVYADALADLLGSTVPSIFTDEPQFAHKTHLMEASDQSDIFLPWTDNLADTFSNRFRYDLLDALPRLIWDIPSTESPESTNLAAASSELTRHQFHDHVCERFVDAFMDNIASWCKKHGILLIGHMMKEPTLKSQTEAIGEAMRCYRSLDVPGIDMLTDLYEFNTVKQCSSVARQNGSRGVMCEIYGVTNWTFDFAGHKASGDWQAALGVTFRVHHLSWVSMAGEGKRDYPASIGYQSNWFRLYPHIEDHFARLNVAMTRGKPVTRVAAIHPIESFWLCFGPMDSNATEMAYRDKAFEDLTRWLIFGLVDFDFISESLFPEQCDLDSIVSSVLPVGCMNYEAVIVPNLRTVRSTTLARLEKFASKGGRVFVAGSQPSLVDAIPAPDGMTGIPCAENIQFTAFHVIQALEPYRDVRVRTADEGVATDKILYQLRDDGASKFLFMCNTDRVRYYPTKVDIRGVYNVIVLDTTTGEKRPLPSRVVNGWTMIEWHFEPIGSTLLQLFKAKTLGNNPKANGVKQFVARDALRTLGTTFSLDGVTLSEPNVLLLDYCIWTIDSEGWSPETEVLRAENDIRRQLQLPLKLEALRQPWSQPVKETERKTDVVVRFTFTTTVPKEGIQLAIEDAPNVGVSIDGISLPRPTPVSGWWVDEDIHTVNIPPLTKGLHTLELTYAFGLLTNIERVYLLGNFSVDLRGRHAVVRPFDCNIDFGDWTRLGMPFYAGDVTYHCSFTTDGDVAREYWLEVPRFAGPVLEVHVASHPDPKLRKQIIATEPHVVALGERSVGEKVEVQITCYGNRENAFGTIHKPDGTTRWVASNAWRAEHELWMEEYNVKRMGVLQRPRVKVLGAEIYNVRINPLKRWII</sequence>
<proteinExistence type="predicted"/>
<dbReference type="InterPro" id="IPR029062">
    <property type="entry name" value="Class_I_gatase-like"/>
</dbReference>
<reference evidence="2" key="1">
    <citation type="submission" date="2022-07" db="EMBL/GenBank/DDBJ databases">
        <title>Fungi with potential for degradation of polypropylene.</title>
        <authorList>
            <person name="Gostincar C."/>
        </authorList>
    </citation>
    <scope>NUCLEOTIDE SEQUENCE</scope>
    <source>
        <strain evidence="2">EXF-13308</strain>
    </source>
</reference>
<keyword evidence="3" id="KW-1185">Reference proteome</keyword>